<dbReference type="InParanoid" id="S8FA23"/>
<gene>
    <name evidence="2" type="ORF">FOMPIDRAFT_1054194</name>
</gene>
<evidence type="ECO:0000313" key="2">
    <source>
        <dbReference type="EMBL" id="EPS95469.1"/>
    </source>
</evidence>
<organism evidence="2 3">
    <name type="scientific">Fomitopsis schrenkii</name>
    <name type="common">Brown rot fungus</name>
    <dbReference type="NCBI Taxonomy" id="2126942"/>
    <lineage>
        <taxon>Eukaryota</taxon>
        <taxon>Fungi</taxon>
        <taxon>Dikarya</taxon>
        <taxon>Basidiomycota</taxon>
        <taxon>Agaricomycotina</taxon>
        <taxon>Agaricomycetes</taxon>
        <taxon>Polyporales</taxon>
        <taxon>Fomitopsis</taxon>
    </lineage>
</organism>
<keyword evidence="3" id="KW-1185">Reference proteome</keyword>
<evidence type="ECO:0000313" key="3">
    <source>
        <dbReference type="Proteomes" id="UP000015241"/>
    </source>
</evidence>
<dbReference type="AlphaFoldDB" id="S8FA23"/>
<name>S8FA23_FOMSC</name>
<proteinExistence type="predicted"/>
<evidence type="ECO:0000256" key="1">
    <source>
        <dbReference type="SAM" id="MobiDB-lite"/>
    </source>
</evidence>
<protein>
    <submittedName>
        <fullName evidence="2">Uncharacterized protein</fullName>
    </submittedName>
</protein>
<dbReference type="EMBL" id="KE504207">
    <property type="protein sequence ID" value="EPS95469.1"/>
    <property type="molecule type" value="Genomic_DNA"/>
</dbReference>
<feature type="region of interest" description="Disordered" evidence="1">
    <location>
        <begin position="162"/>
        <end position="193"/>
    </location>
</feature>
<reference evidence="2 3" key="1">
    <citation type="journal article" date="2012" name="Science">
        <title>The Paleozoic origin of enzymatic lignin decomposition reconstructed from 31 fungal genomes.</title>
        <authorList>
            <person name="Floudas D."/>
            <person name="Binder M."/>
            <person name="Riley R."/>
            <person name="Barry K."/>
            <person name="Blanchette R.A."/>
            <person name="Henrissat B."/>
            <person name="Martinez A.T."/>
            <person name="Otillar R."/>
            <person name="Spatafora J.W."/>
            <person name="Yadav J.S."/>
            <person name="Aerts A."/>
            <person name="Benoit I."/>
            <person name="Boyd A."/>
            <person name="Carlson A."/>
            <person name="Copeland A."/>
            <person name="Coutinho P.M."/>
            <person name="de Vries R.P."/>
            <person name="Ferreira P."/>
            <person name="Findley K."/>
            <person name="Foster B."/>
            <person name="Gaskell J."/>
            <person name="Glotzer D."/>
            <person name="Gorecki P."/>
            <person name="Heitman J."/>
            <person name="Hesse C."/>
            <person name="Hori C."/>
            <person name="Igarashi K."/>
            <person name="Jurgens J.A."/>
            <person name="Kallen N."/>
            <person name="Kersten P."/>
            <person name="Kohler A."/>
            <person name="Kuees U."/>
            <person name="Kumar T.K.A."/>
            <person name="Kuo A."/>
            <person name="LaButti K."/>
            <person name="Larrondo L.F."/>
            <person name="Lindquist E."/>
            <person name="Ling A."/>
            <person name="Lombard V."/>
            <person name="Lucas S."/>
            <person name="Lundell T."/>
            <person name="Martin R."/>
            <person name="McLaughlin D.J."/>
            <person name="Morgenstern I."/>
            <person name="Morin E."/>
            <person name="Murat C."/>
            <person name="Nagy L.G."/>
            <person name="Nolan M."/>
            <person name="Ohm R.A."/>
            <person name="Patyshakuliyeva A."/>
            <person name="Rokas A."/>
            <person name="Ruiz-Duenas F.J."/>
            <person name="Sabat G."/>
            <person name="Salamov A."/>
            <person name="Samejima M."/>
            <person name="Schmutz J."/>
            <person name="Slot J.C."/>
            <person name="St John F."/>
            <person name="Stenlid J."/>
            <person name="Sun H."/>
            <person name="Sun S."/>
            <person name="Syed K."/>
            <person name="Tsang A."/>
            <person name="Wiebenga A."/>
            <person name="Young D."/>
            <person name="Pisabarro A."/>
            <person name="Eastwood D.C."/>
            <person name="Martin F."/>
            <person name="Cullen D."/>
            <person name="Grigoriev I.V."/>
            <person name="Hibbett D.S."/>
        </authorList>
    </citation>
    <scope>NUCLEOTIDE SEQUENCE</scope>
    <source>
        <strain evidence="3">FP-58527</strain>
    </source>
</reference>
<sequence length="237" mass="26408">MSLNETTVNAHRIRFARLIDVLLADAAIEPQYQPSRSREWLAWAHGARWHLRAVLESYCHVTAAEPGSLPSPFAYREIKEMLDYFDEVFKDRDLPEIERVGVPFPTLAWSEAAVLYKQLQPNTRLAVGLPMYTTVPTYLDDYRSLPTIVSEMSRLVDRLLEASRDKPSEPTDGPDDTMPALVPEPATNPAGPSLIDMLRASNTPTVSSRILRLLAALDHVSPVADTSMSRHASGGNE</sequence>
<accession>S8FA23</accession>
<dbReference type="Proteomes" id="UP000015241">
    <property type="component" value="Unassembled WGS sequence"/>
</dbReference>
<dbReference type="HOGENOM" id="CLU_103837_0_0_1"/>